<keyword evidence="2" id="KW-1185">Reference proteome</keyword>
<dbReference type="AlphaFoldDB" id="A0A1X7LN52"/>
<name>A0A1X7LN52_9BURK</name>
<dbReference type="STRING" id="1515439.SAMN06265784_107182"/>
<evidence type="ECO:0000313" key="2">
    <source>
        <dbReference type="Proteomes" id="UP000193228"/>
    </source>
</evidence>
<dbReference type="RefSeq" id="WP_143809022.1">
    <property type="nucleotide sequence ID" value="NZ_FXAT01000007.1"/>
</dbReference>
<dbReference type="Proteomes" id="UP000193228">
    <property type="component" value="Unassembled WGS sequence"/>
</dbReference>
<gene>
    <name evidence="1" type="ORF">SAMN06265784_107182</name>
</gene>
<reference evidence="2" key="1">
    <citation type="submission" date="2017-04" db="EMBL/GenBank/DDBJ databases">
        <authorList>
            <person name="Varghese N."/>
            <person name="Submissions S."/>
        </authorList>
    </citation>
    <scope>NUCLEOTIDE SEQUENCE [LARGE SCALE GENOMIC DNA]</scope>
    <source>
        <strain evidence="2">LMG 29540</strain>
    </source>
</reference>
<evidence type="ECO:0000313" key="1">
    <source>
        <dbReference type="EMBL" id="SMG55281.1"/>
    </source>
</evidence>
<dbReference type="EMBL" id="FXAT01000007">
    <property type="protein sequence ID" value="SMG55281.1"/>
    <property type="molecule type" value="Genomic_DNA"/>
</dbReference>
<dbReference type="OrthoDB" id="9798776at2"/>
<proteinExistence type="predicted"/>
<protein>
    <submittedName>
        <fullName evidence="1">Uncharacterized protein</fullName>
    </submittedName>
</protein>
<organism evidence="1 2">
    <name type="scientific">Paraburkholderia susongensis</name>
    <dbReference type="NCBI Taxonomy" id="1515439"/>
    <lineage>
        <taxon>Bacteria</taxon>
        <taxon>Pseudomonadati</taxon>
        <taxon>Pseudomonadota</taxon>
        <taxon>Betaproteobacteria</taxon>
        <taxon>Burkholderiales</taxon>
        <taxon>Burkholderiaceae</taxon>
        <taxon>Paraburkholderia</taxon>
    </lineage>
</organism>
<sequence length="88" mass="9978">MAPFLLSIVEGIRVFAMAATMINCRVRIDFLQNFAICRAYYLELQNDDECQKVFAYAMQIFGVLSYEGGFLKPVLERVQSTPSGRETA</sequence>
<accession>A0A1X7LN52</accession>